<organism evidence="2 3">
    <name type="scientific">Cohnella hashimotonis</name>
    <dbReference type="NCBI Taxonomy" id="2826895"/>
    <lineage>
        <taxon>Bacteria</taxon>
        <taxon>Bacillati</taxon>
        <taxon>Bacillota</taxon>
        <taxon>Bacilli</taxon>
        <taxon>Bacillales</taxon>
        <taxon>Paenibacillaceae</taxon>
        <taxon>Cohnella</taxon>
    </lineage>
</organism>
<dbReference type="SUPFAM" id="SSF51658">
    <property type="entry name" value="Xylose isomerase-like"/>
    <property type="match status" value="1"/>
</dbReference>
<reference evidence="2" key="1">
    <citation type="submission" date="2023-04" db="EMBL/GenBank/DDBJ databases">
        <title>Comparative genomic analysis of Cohnella hashimotonis sp. nov., isolated from the International Space Station.</title>
        <authorList>
            <person name="Venkateswaran K."/>
            <person name="Simpson A."/>
        </authorList>
    </citation>
    <scope>NUCLEOTIDE SEQUENCE</scope>
    <source>
        <strain evidence="2">F6_2S_P_1</strain>
    </source>
</reference>
<feature type="domain" description="Xylose isomerase-like TIM barrel" evidence="1">
    <location>
        <begin position="25"/>
        <end position="248"/>
    </location>
</feature>
<proteinExistence type="predicted"/>
<dbReference type="EMBL" id="JAGRPV010000001">
    <property type="protein sequence ID" value="MDI4644558.1"/>
    <property type="molecule type" value="Genomic_DNA"/>
</dbReference>
<dbReference type="PANTHER" id="PTHR12110:SF41">
    <property type="entry name" value="INOSOSE DEHYDRATASE"/>
    <property type="match status" value="1"/>
</dbReference>
<dbReference type="Pfam" id="PF01261">
    <property type="entry name" value="AP_endonuc_2"/>
    <property type="match status" value="1"/>
</dbReference>
<dbReference type="GO" id="GO:0016853">
    <property type="term" value="F:isomerase activity"/>
    <property type="evidence" value="ECO:0007669"/>
    <property type="project" value="UniProtKB-KW"/>
</dbReference>
<dbReference type="InterPro" id="IPR050312">
    <property type="entry name" value="IolE/XylAMocC-like"/>
</dbReference>
<accession>A0ABT6TDZ8</accession>
<gene>
    <name evidence="2" type="ORF">KB449_06265</name>
</gene>
<evidence type="ECO:0000313" key="3">
    <source>
        <dbReference type="Proteomes" id="UP001161691"/>
    </source>
</evidence>
<keyword evidence="3" id="KW-1185">Reference proteome</keyword>
<protein>
    <submittedName>
        <fullName evidence="2">Sugar phosphate isomerase/epimerase</fullName>
    </submittedName>
</protein>
<evidence type="ECO:0000259" key="1">
    <source>
        <dbReference type="Pfam" id="PF01261"/>
    </source>
</evidence>
<dbReference type="Proteomes" id="UP001161691">
    <property type="component" value="Unassembled WGS sequence"/>
</dbReference>
<name>A0ABT6TDZ8_9BACL</name>
<comment type="caution">
    <text evidence="2">The sequence shown here is derived from an EMBL/GenBank/DDBJ whole genome shotgun (WGS) entry which is preliminary data.</text>
</comment>
<dbReference type="RefSeq" id="WP_282907557.1">
    <property type="nucleotide sequence ID" value="NZ_JAGRPV010000001.1"/>
</dbReference>
<dbReference type="InterPro" id="IPR013022">
    <property type="entry name" value="Xyl_isomerase-like_TIM-brl"/>
</dbReference>
<keyword evidence="2" id="KW-0413">Isomerase</keyword>
<dbReference type="PANTHER" id="PTHR12110">
    <property type="entry name" value="HYDROXYPYRUVATE ISOMERASE"/>
    <property type="match status" value="1"/>
</dbReference>
<evidence type="ECO:0000313" key="2">
    <source>
        <dbReference type="EMBL" id="MDI4644558.1"/>
    </source>
</evidence>
<dbReference type="Gene3D" id="3.20.20.150">
    <property type="entry name" value="Divalent-metal-dependent TIM barrel enzymes"/>
    <property type="match status" value="1"/>
</dbReference>
<dbReference type="InterPro" id="IPR036237">
    <property type="entry name" value="Xyl_isomerase-like_sf"/>
</dbReference>
<sequence length="251" mass="28424">MTKMKVGLQLYTLRDELERDFEQTLRRVAELGYEGVEFAGYYGYDPERLRELMDGLSLKTVSTHVNVNRLRHHLDEELAMSAALGNRFAVCPGITASERMPLPEAAAFFEACGTRFAEQGITFGFHNHWIEFTETYEDERWFDAFFGRVSPGFMKSELDVCWVAHGGCDPVAYIRKYAGRVPLIHLKDMRKSPAGEVETVELGRGDMDLPAVLAASEAAGTEWLIVEQDDCAGPALESVRVSREWLRERGY</sequence>